<dbReference type="InterPro" id="IPR017925">
    <property type="entry name" value="DHFR_CS"/>
</dbReference>
<proteinExistence type="inferred from homology"/>
<evidence type="ECO:0000256" key="1">
    <source>
        <dbReference type="ARBA" id="ARBA00004903"/>
    </source>
</evidence>
<dbReference type="GO" id="GO:0046452">
    <property type="term" value="P:dihydrofolate metabolic process"/>
    <property type="evidence" value="ECO:0007669"/>
    <property type="project" value="TreeGrafter"/>
</dbReference>
<dbReference type="PRINTS" id="PR00070">
    <property type="entry name" value="DHFR"/>
</dbReference>
<protein>
    <recommendedName>
        <fullName evidence="3 8">Dihydrofolate reductase</fullName>
        <ecNumber evidence="3 8">1.5.1.3</ecNumber>
    </recommendedName>
</protein>
<dbReference type="InterPro" id="IPR024072">
    <property type="entry name" value="DHFR-like_dom_sf"/>
</dbReference>
<comment type="caution">
    <text evidence="11">The sequence shown here is derived from an EMBL/GenBank/DDBJ whole genome shotgun (WGS) entry which is preliminary data.</text>
</comment>
<evidence type="ECO:0000313" key="11">
    <source>
        <dbReference type="EMBL" id="TWT21251.1"/>
    </source>
</evidence>
<dbReference type="EMBL" id="VOHK01000003">
    <property type="protein sequence ID" value="TWT21251.1"/>
    <property type="molecule type" value="Genomic_DNA"/>
</dbReference>
<evidence type="ECO:0000256" key="7">
    <source>
        <dbReference type="ARBA" id="ARBA00025067"/>
    </source>
</evidence>
<name>A0A5C5U473_9GAMM</name>
<dbReference type="Pfam" id="PF00186">
    <property type="entry name" value="DHFR_1"/>
    <property type="match status" value="1"/>
</dbReference>
<dbReference type="FunFam" id="3.40.430.10:FF:000001">
    <property type="entry name" value="Dihydrofolate reductase"/>
    <property type="match status" value="1"/>
</dbReference>
<dbReference type="GO" id="GO:0070401">
    <property type="term" value="F:NADP+ binding"/>
    <property type="evidence" value="ECO:0007669"/>
    <property type="project" value="UniProtKB-ARBA"/>
</dbReference>
<keyword evidence="5 8" id="KW-0521">NADP</keyword>
<evidence type="ECO:0000256" key="3">
    <source>
        <dbReference type="ARBA" id="ARBA00012856"/>
    </source>
</evidence>
<dbReference type="PANTHER" id="PTHR48069">
    <property type="entry name" value="DIHYDROFOLATE REDUCTASE"/>
    <property type="match status" value="1"/>
</dbReference>
<comment type="function">
    <text evidence="7 8">Key enzyme in folate metabolism. Catalyzes an essential reaction for de novo glycine and purine synthesis, and for DNA precursor synthesis.</text>
</comment>
<dbReference type="EC" id="1.5.1.3" evidence="3 8"/>
<keyword evidence="6 8" id="KW-0560">Oxidoreductase</keyword>
<comment type="similarity">
    <text evidence="2 8 9">Belongs to the dihydrofolate reductase family.</text>
</comment>
<dbReference type="PROSITE" id="PS51330">
    <property type="entry name" value="DHFR_2"/>
    <property type="match status" value="1"/>
</dbReference>
<dbReference type="Proteomes" id="UP000319980">
    <property type="component" value="Unassembled WGS sequence"/>
</dbReference>
<dbReference type="GO" id="GO:0004146">
    <property type="term" value="F:dihydrofolate reductase activity"/>
    <property type="evidence" value="ECO:0007669"/>
    <property type="project" value="UniProtKB-EC"/>
</dbReference>
<dbReference type="GO" id="GO:0006730">
    <property type="term" value="P:one-carbon metabolic process"/>
    <property type="evidence" value="ECO:0007669"/>
    <property type="project" value="UniProtKB-KW"/>
</dbReference>
<dbReference type="UniPathway" id="UPA00077">
    <property type="reaction ID" value="UER00158"/>
</dbReference>
<keyword evidence="4 8" id="KW-0554">One-carbon metabolism</keyword>
<dbReference type="GO" id="GO:0046655">
    <property type="term" value="P:folic acid metabolic process"/>
    <property type="evidence" value="ECO:0007669"/>
    <property type="project" value="TreeGrafter"/>
</dbReference>
<comment type="catalytic activity">
    <reaction evidence="8">
        <text>(6S)-5,6,7,8-tetrahydrofolate + NADP(+) = 7,8-dihydrofolate + NADPH + H(+)</text>
        <dbReference type="Rhea" id="RHEA:15009"/>
        <dbReference type="ChEBI" id="CHEBI:15378"/>
        <dbReference type="ChEBI" id="CHEBI:57451"/>
        <dbReference type="ChEBI" id="CHEBI:57453"/>
        <dbReference type="ChEBI" id="CHEBI:57783"/>
        <dbReference type="ChEBI" id="CHEBI:58349"/>
        <dbReference type="EC" id="1.5.1.3"/>
    </reaction>
</comment>
<dbReference type="RefSeq" id="WP_146386792.1">
    <property type="nucleotide sequence ID" value="NZ_VOHK01000003.1"/>
</dbReference>
<gene>
    <name evidence="11" type="ORF">FQY83_07795</name>
</gene>
<dbReference type="SUPFAM" id="SSF53597">
    <property type="entry name" value="Dihydrofolate reductase-like"/>
    <property type="match status" value="1"/>
</dbReference>
<dbReference type="GO" id="GO:0046654">
    <property type="term" value="P:tetrahydrofolate biosynthetic process"/>
    <property type="evidence" value="ECO:0007669"/>
    <property type="project" value="UniProtKB-UniPathway"/>
</dbReference>
<dbReference type="CDD" id="cd00209">
    <property type="entry name" value="DHFR"/>
    <property type="match status" value="1"/>
</dbReference>
<reference evidence="11 12" key="1">
    <citation type="journal article" date="2008" name="Int. J. Syst. Evol. Microbiol.">
        <title>Luteimonas marina sp. nov., isolated from seawater.</title>
        <authorList>
            <person name="Baik K.S."/>
            <person name="Park S.C."/>
            <person name="Kim M.S."/>
            <person name="Kim E.M."/>
            <person name="Park C."/>
            <person name="Chun J."/>
            <person name="Seong C.N."/>
        </authorList>
    </citation>
    <scope>NUCLEOTIDE SEQUENCE [LARGE SCALE GENOMIC DNA]</scope>
    <source>
        <strain evidence="11 12">FR1330</strain>
    </source>
</reference>
<dbReference type="PIRSF" id="PIRSF000194">
    <property type="entry name" value="DHFR"/>
    <property type="match status" value="1"/>
</dbReference>
<evidence type="ECO:0000256" key="9">
    <source>
        <dbReference type="RuleBase" id="RU004474"/>
    </source>
</evidence>
<evidence type="ECO:0000256" key="2">
    <source>
        <dbReference type="ARBA" id="ARBA00009539"/>
    </source>
</evidence>
<evidence type="ECO:0000313" key="12">
    <source>
        <dbReference type="Proteomes" id="UP000319980"/>
    </source>
</evidence>
<dbReference type="AlphaFoldDB" id="A0A5C5U473"/>
<dbReference type="PROSITE" id="PS00075">
    <property type="entry name" value="DHFR_1"/>
    <property type="match status" value="1"/>
</dbReference>
<sequence>MRISLIAALDRNRAIGKGNALPWHLPDDLKHFKALTLGKPVLMGRRTAESLGRALPGRLNLVLTRRGRVPFAGMQAVASIEEVLRIVDGQGAEELCVIGGAEIYALALPFAVEMYLTHVDTIVVDADAFFPPFDGSHWLPIARGTHVADAKHAFAFEFVDYLRANEPDRDPTAILP</sequence>
<dbReference type="PANTHER" id="PTHR48069:SF3">
    <property type="entry name" value="DIHYDROFOLATE REDUCTASE"/>
    <property type="match status" value="1"/>
</dbReference>
<evidence type="ECO:0000256" key="8">
    <source>
        <dbReference type="PIRNR" id="PIRNR000194"/>
    </source>
</evidence>
<evidence type="ECO:0000256" key="4">
    <source>
        <dbReference type="ARBA" id="ARBA00022563"/>
    </source>
</evidence>
<dbReference type="OrthoDB" id="9804315at2"/>
<evidence type="ECO:0000256" key="6">
    <source>
        <dbReference type="ARBA" id="ARBA00023002"/>
    </source>
</evidence>
<evidence type="ECO:0000256" key="5">
    <source>
        <dbReference type="ARBA" id="ARBA00022857"/>
    </source>
</evidence>
<comment type="pathway">
    <text evidence="1 8">Cofactor biosynthesis; tetrahydrofolate biosynthesis; 5,6,7,8-tetrahydrofolate from 7,8-dihydrofolate: step 1/1.</text>
</comment>
<accession>A0A5C5U473</accession>
<feature type="domain" description="DHFR" evidence="10">
    <location>
        <begin position="2"/>
        <end position="163"/>
    </location>
</feature>
<dbReference type="InterPro" id="IPR001796">
    <property type="entry name" value="DHFR_dom"/>
</dbReference>
<organism evidence="11 12">
    <name type="scientific">Luteimonas marina</name>
    <dbReference type="NCBI Taxonomy" id="488485"/>
    <lineage>
        <taxon>Bacteria</taxon>
        <taxon>Pseudomonadati</taxon>
        <taxon>Pseudomonadota</taxon>
        <taxon>Gammaproteobacteria</taxon>
        <taxon>Lysobacterales</taxon>
        <taxon>Lysobacteraceae</taxon>
        <taxon>Luteimonas</taxon>
    </lineage>
</organism>
<dbReference type="InterPro" id="IPR012259">
    <property type="entry name" value="DHFR"/>
</dbReference>
<dbReference type="GO" id="GO:0005829">
    <property type="term" value="C:cytosol"/>
    <property type="evidence" value="ECO:0007669"/>
    <property type="project" value="TreeGrafter"/>
</dbReference>
<keyword evidence="12" id="KW-1185">Reference proteome</keyword>
<dbReference type="Gene3D" id="3.40.430.10">
    <property type="entry name" value="Dihydrofolate Reductase, subunit A"/>
    <property type="match status" value="1"/>
</dbReference>
<evidence type="ECO:0000259" key="10">
    <source>
        <dbReference type="PROSITE" id="PS51330"/>
    </source>
</evidence>